<sequence>MTSLGRPPLHLPRHPDLLKEGSHYTSAHREELGFRIKVYPRLNDAMKKGGPGARMIRDAIDYYGIK</sequence>
<comment type="caution">
    <text evidence="2">The sequence shown here is derived from an EMBL/GenBank/DDBJ whole genome shotgun (WGS) entry which is preliminary data.</text>
</comment>
<feature type="region of interest" description="Disordered" evidence="1">
    <location>
        <begin position="1"/>
        <end position="24"/>
    </location>
</feature>
<dbReference type="AlphaFoldDB" id="A0AA36DD85"/>
<gene>
    <name evidence="2" type="ORF">MSPICULIGERA_LOCUS23394</name>
</gene>
<organism evidence="2 3">
    <name type="scientific">Mesorhabditis spiculigera</name>
    <dbReference type="NCBI Taxonomy" id="96644"/>
    <lineage>
        <taxon>Eukaryota</taxon>
        <taxon>Metazoa</taxon>
        <taxon>Ecdysozoa</taxon>
        <taxon>Nematoda</taxon>
        <taxon>Chromadorea</taxon>
        <taxon>Rhabditida</taxon>
        <taxon>Rhabditina</taxon>
        <taxon>Rhabditomorpha</taxon>
        <taxon>Rhabditoidea</taxon>
        <taxon>Rhabditidae</taxon>
        <taxon>Mesorhabditinae</taxon>
        <taxon>Mesorhabditis</taxon>
    </lineage>
</organism>
<feature type="non-terminal residue" evidence="2">
    <location>
        <position position="1"/>
    </location>
</feature>
<evidence type="ECO:0000313" key="3">
    <source>
        <dbReference type="Proteomes" id="UP001177023"/>
    </source>
</evidence>
<dbReference type="Proteomes" id="UP001177023">
    <property type="component" value="Unassembled WGS sequence"/>
</dbReference>
<dbReference type="EMBL" id="CATQJA010002704">
    <property type="protein sequence ID" value="CAJ0585368.1"/>
    <property type="molecule type" value="Genomic_DNA"/>
</dbReference>
<feature type="compositionally biased region" description="Basic and acidic residues" evidence="1">
    <location>
        <begin position="13"/>
        <end position="24"/>
    </location>
</feature>
<accession>A0AA36DD85</accession>
<proteinExistence type="predicted"/>
<reference evidence="2" key="1">
    <citation type="submission" date="2023-06" db="EMBL/GenBank/DDBJ databases">
        <authorList>
            <person name="Delattre M."/>
        </authorList>
    </citation>
    <scope>NUCLEOTIDE SEQUENCE</scope>
    <source>
        <strain evidence="2">AF72</strain>
    </source>
</reference>
<evidence type="ECO:0000256" key="1">
    <source>
        <dbReference type="SAM" id="MobiDB-lite"/>
    </source>
</evidence>
<evidence type="ECO:0000313" key="2">
    <source>
        <dbReference type="EMBL" id="CAJ0585368.1"/>
    </source>
</evidence>
<name>A0AA36DD85_9BILA</name>
<keyword evidence="3" id="KW-1185">Reference proteome</keyword>
<protein>
    <submittedName>
        <fullName evidence="2">Uncharacterized protein</fullName>
    </submittedName>
</protein>